<comment type="caution">
    <text evidence="2">The sequence shown here is derived from an EMBL/GenBank/DDBJ whole genome shotgun (WGS) entry which is preliminary data.</text>
</comment>
<accession>A0A5B6WVI0</accession>
<evidence type="ECO:0000313" key="2">
    <source>
        <dbReference type="EMBL" id="KAA3484892.1"/>
    </source>
</evidence>
<dbReference type="PANTHER" id="PTHR46890">
    <property type="entry name" value="NON-LTR RETROLELEMENT REVERSE TRANSCRIPTASE-LIKE PROTEIN-RELATED"/>
    <property type="match status" value="1"/>
</dbReference>
<sequence length="145" mass="16507">MGPMKATCSNDFPHFWYIIGQDVSDFCLSIMNEGMSLESCNATNIVFIPKIAQPMNLSNFKPISLCSVLYKIISKTVANHFKKVLDCCIDEAQSAFVLDQLITDNVLLAYEVLQTFKQKRVRRGLLALKLDMSKSYDNVEWSFLH</sequence>
<reference evidence="3" key="1">
    <citation type="journal article" date="2019" name="Plant Biotechnol. J.">
        <title>Genome sequencing of the Australian wild diploid species Gossypium australe highlights disease resistance and delayed gland morphogenesis.</title>
        <authorList>
            <person name="Cai Y."/>
            <person name="Cai X."/>
            <person name="Wang Q."/>
            <person name="Wang P."/>
            <person name="Zhang Y."/>
            <person name="Cai C."/>
            <person name="Xu Y."/>
            <person name="Wang K."/>
            <person name="Zhou Z."/>
            <person name="Wang C."/>
            <person name="Geng S."/>
            <person name="Li B."/>
            <person name="Dong Q."/>
            <person name="Hou Y."/>
            <person name="Wang H."/>
            <person name="Ai P."/>
            <person name="Liu Z."/>
            <person name="Yi F."/>
            <person name="Sun M."/>
            <person name="An G."/>
            <person name="Cheng J."/>
            <person name="Zhang Y."/>
            <person name="Shi Q."/>
            <person name="Xie Y."/>
            <person name="Shi X."/>
            <person name="Chang Y."/>
            <person name="Huang F."/>
            <person name="Chen Y."/>
            <person name="Hong S."/>
            <person name="Mi L."/>
            <person name="Sun Q."/>
            <person name="Zhang L."/>
            <person name="Zhou B."/>
            <person name="Peng R."/>
            <person name="Zhang X."/>
            <person name="Liu F."/>
        </authorList>
    </citation>
    <scope>NUCLEOTIDE SEQUENCE [LARGE SCALE GENOMIC DNA]</scope>
    <source>
        <strain evidence="3">cv. PA1801</strain>
    </source>
</reference>
<dbReference type="EMBL" id="SMMG02000002">
    <property type="protein sequence ID" value="KAA3484892.1"/>
    <property type="molecule type" value="Genomic_DNA"/>
</dbReference>
<protein>
    <submittedName>
        <fullName evidence="2">Reverse transcriptase</fullName>
    </submittedName>
</protein>
<dbReference type="AlphaFoldDB" id="A0A5B6WVI0"/>
<keyword evidence="2" id="KW-0808">Transferase</keyword>
<dbReference type="InterPro" id="IPR052343">
    <property type="entry name" value="Retrotransposon-Effector_Assoc"/>
</dbReference>
<organism evidence="2 3">
    <name type="scientific">Gossypium australe</name>
    <dbReference type="NCBI Taxonomy" id="47621"/>
    <lineage>
        <taxon>Eukaryota</taxon>
        <taxon>Viridiplantae</taxon>
        <taxon>Streptophyta</taxon>
        <taxon>Embryophyta</taxon>
        <taxon>Tracheophyta</taxon>
        <taxon>Spermatophyta</taxon>
        <taxon>Magnoliopsida</taxon>
        <taxon>eudicotyledons</taxon>
        <taxon>Gunneridae</taxon>
        <taxon>Pentapetalae</taxon>
        <taxon>rosids</taxon>
        <taxon>malvids</taxon>
        <taxon>Malvales</taxon>
        <taxon>Malvaceae</taxon>
        <taxon>Malvoideae</taxon>
        <taxon>Gossypium</taxon>
    </lineage>
</organism>
<name>A0A5B6WVI0_9ROSI</name>
<proteinExistence type="predicted"/>
<dbReference type="GO" id="GO:0003964">
    <property type="term" value="F:RNA-directed DNA polymerase activity"/>
    <property type="evidence" value="ECO:0007669"/>
    <property type="project" value="UniProtKB-KW"/>
</dbReference>
<evidence type="ECO:0000313" key="3">
    <source>
        <dbReference type="Proteomes" id="UP000325315"/>
    </source>
</evidence>
<evidence type="ECO:0000259" key="1">
    <source>
        <dbReference type="Pfam" id="PF00078"/>
    </source>
</evidence>
<dbReference type="InterPro" id="IPR000477">
    <property type="entry name" value="RT_dom"/>
</dbReference>
<keyword evidence="2" id="KW-0548">Nucleotidyltransferase</keyword>
<gene>
    <name evidence="2" type="ORF">EPI10_006946</name>
</gene>
<keyword evidence="3" id="KW-1185">Reference proteome</keyword>
<feature type="domain" description="Reverse transcriptase" evidence="1">
    <location>
        <begin position="57"/>
        <end position="144"/>
    </location>
</feature>
<keyword evidence="2" id="KW-0695">RNA-directed DNA polymerase</keyword>
<dbReference type="PANTHER" id="PTHR46890:SF48">
    <property type="entry name" value="RNA-DIRECTED DNA POLYMERASE"/>
    <property type="match status" value="1"/>
</dbReference>
<dbReference type="OrthoDB" id="412981at2759"/>
<dbReference type="Proteomes" id="UP000325315">
    <property type="component" value="Unassembled WGS sequence"/>
</dbReference>
<dbReference type="Pfam" id="PF00078">
    <property type="entry name" value="RVT_1"/>
    <property type="match status" value="1"/>
</dbReference>